<proteinExistence type="predicted"/>
<sequence>MWMKSMQEDYTQQL</sequence>
<protein>
    <submittedName>
        <fullName evidence="1">Uncharacterized protein</fullName>
    </submittedName>
</protein>
<dbReference type="EMBL" id="GBRH01269946">
    <property type="protein sequence ID" value="JAD27949.1"/>
    <property type="molecule type" value="Transcribed_RNA"/>
</dbReference>
<reference evidence="1" key="1">
    <citation type="submission" date="2014-09" db="EMBL/GenBank/DDBJ databases">
        <authorList>
            <person name="Magalhaes I.L.F."/>
            <person name="Oliveira U."/>
            <person name="Santos F.R."/>
            <person name="Vidigal T.H.D.A."/>
            <person name="Brescovit A.D."/>
            <person name="Santos A.J."/>
        </authorList>
    </citation>
    <scope>NUCLEOTIDE SEQUENCE</scope>
    <source>
        <tissue evidence="1">Shoot tissue taken approximately 20 cm above the soil surface</tissue>
    </source>
</reference>
<accession>A0A0A8YMS5</accession>
<organism evidence="1">
    <name type="scientific">Arundo donax</name>
    <name type="common">Giant reed</name>
    <name type="synonym">Donax arundinaceus</name>
    <dbReference type="NCBI Taxonomy" id="35708"/>
    <lineage>
        <taxon>Eukaryota</taxon>
        <taxon>Viridiplantae</taxon>
        <taxon>Streptophyta</taxon>
        <taxon>Embryophyta</taxon>
        <taxon>Tracheophyta</taxon>
        <taxon>Spermatophyta</taxon>
        <taxon>Magnoliopsida</taxon>
        <taxon>Liliopsida</taxon>
        <taxon>Poales</taxon>
        <taxon>Poaceae</taxon>
        <taxon>PACMAD clade</taxon>
        <taxon>Arundinoideae</taxon>
        <taxon>Arundineae</taxon>
        <taxon>Arundo</taxon>
    </lineage>
</organism>
<name>A0A0A8YMS5_ARUDO</name>
<reference evidence="1" key="2">
    <citation type="journal article" date="2015" name="Data Brief">
        <title>Shoot transcriptome of the giant reed, Arundo donax.</title>
        <authorList>
            <person name="Barrero R.A."/>
            <person name="Guerrero F.D."/>
            <person name="Moolhuijzen P."/>
            <person name="Goolsby J.A."/>
            <person name="Tidwell J."/>
            <person name="Bellgard S.E."/>
            <person name="Bellgard M.I."/>
        </authorList>
    </citation>
    <scope>NUCLEOTIDE SEQUENCE</scope>
    <source>
        <tissue evidence="1">Shoot tissue taken approximately 20 cm above the soil surface</tissue>
    </source>
</reference>
<evidence type="ECO:0000313" key="1">
    <source>
        <dbReference type="EMBL" id="JAD27949.1"/>
    </source>
</evidence>